<gene>
    <name evidence="8" type="ORF">E0H45_30130</name>
</gene>
<comment type="subunit">
    <text evidence="5">Homodimer.</text>
</comment>
<feature type="binding site" evidence="5">
    <location>
        <begin position="254"/>
        <end position="258"/>
    </location>
    <ligand>
        <name>NAD(+)</name>
        <dbReference type="ChEBI" id="CHEBI:57540"/>
    </ligand>
</feature>
<evidence type="ECO:0000256" key="5">
    <source>
        <dbReference type="HAMAP-Rule" id="MF_03210"/>
    </source>
</evidence>
<feature type="binding site" evidence="5">
    <location>
        <position position="145"/>
    </location>
    <ligand>
        <name>NAD(+)</name>
        <dbReference type="ChEBI" id="CHEBI:57540"/>
    </ligand>
</feature>
<dbReference type="CDD" id="cd05302">
    <property type="entry name" value="FDH"/>
    <property type="match status" value="1"/>
</dbReference>
<keyword evidence="4 5" id="KW-0520">NAD</keyword>
<evidence type="ECO:0000313" key="9">
    <source>
        <dbReference type="Proteomes" id="UP000292346"/>
    </source>
</evidence>
<feature type="binding site" evidence="5">
    <location>
        <begin position="330"/>
        <end position="333"/>
    </location>
    <ligand>
        <name>NAD(+)</name>
        <dbReference type="ChEBI" id="CHEBI:57540"/>
    </ligand>
</feature>
<dbReference type="InterPro" id="IPR029753">
    <property type="entry name" value="D-isomer_DH_CS"/>
</dbReference>
<feature type="domain" description="D-isomer specific 2-hydroxyacid dehydrogenase catalytic" evidence="6">
    <location>
        <begin position="63"/>
        <end position="360"/>
    </location>
</feature>
<dbReference type="GO" id="GO:0005737">
    <property type="term" value="C:cytoplasm"/>
    <property type="evidence" value="ECO:0007669"/>
    <property type="project" value="UniProtKB-SubCell"/>
</dbReference>
<feature type="binding site" evidence="5">
    <location>
        <position position="144"/>
    </location>
    <ligand>
        <name>substrate</name>
    </ligand>
</feature>
<organism evidence="8 9">
    <name type="scientific">Kribbella soli</name>
    <dbReference type="NCBI Taxonomy" id="1124743"/>
    <lineage>
        <taxon>Bacteria</taxon>
        <taxon>Bacillati</taxon>
        <taxon>Actinomycetota</taxon>
        <taxon>Actinomycetes</taxon>
        <taxon>Propionibacteriales</taxon>
        <taxon>Kribbellaceae</taxon>
        <taxon>Kribbella</taxon>
    </lineage>
</organism>
<evidence type="ECO:0000259" key="7">
    <source>
        <dbReference type="Pfam" id="PF02826"/>
    </source>
</evidence>
<dbReference type="SUPFAM" id="SSF51735">
    <property type="entry name" value="NAD(P)-binding Rossmann-fold domains"/>
    <property type="match status" value="1"/>
</dbReference>
<feature type="binding site" evidence="5">
    <location>
        <begin position="199"/>
        <end position="200"/>
    </location>
    <ligand>
        <name>NAD(+)</name>
        <dbReference type="ChEBI" id="CHEBI:57540"/>
    </ligand>
</feature>
<dbReference type="SUPFAM" id="SSF52283">
    <property type="entry name" value="Formate/glycerate dehydrogenase catalytic domain-like"/>
    <property type="match status" value="1"/>
</dbReference>
<evidence type="ECO:0000256" key="2">
    <source>
        <dbReference type="ARBA" id="ARBA00013128"/>
    </source>
</evidence>
<dbReference type="InterPro" id="IPR006139">
    <property type="entry name" value="D-isomer_2_OHA_DH_cat_dom"/>
</dbReference>
<dbReference type="Gene3D" id="3.40.50.720">
    <property type="entry name" value="NAD(P)-binding Rossmann-like Domain"/>
    <property type="match status" value="2"/>
</dbReference>
<dbReference type="PANTHER" id="PTHR42938:SF9">
    <property type="entry name" value="FORMATE DEHYDROGENASE 1"/>
    <property type="match status" value="1"/>
</dbReference>
<dbReference type="EC" id="1.17.1.9" evidence="2 5"/>
<comment type="function">
    <text evidence="5">Catalyzes the NAD(+)-dependent oxidation of formate to carbon dioxide. Formate oxidation is the final step in the methanol oxidation pathway in methylotrophic microorganisms. Has a role in the detoxification of exogenous formate in non-methylotrophic organisms.</text>
</comment>
<comment type="caution">
    <text evidence="8">The sequence shown here is derived from an EMBL/GenBank/DDBJ whole genome shotgun (WGS) entry which is preliminary data.</text>
</comment>
<comment type="caution">
    <text evidence="5">Lacks conserved residue(s) required for the propagation of feature annotation.</text>
</comment>
<keyword evidence="9" id="KW-1185">Reference proteome</keyword>
<dbReference type="InterPro" id="IPR036291">
    <property type="entry name" value="NAD(P)-bd_dom_sf"/>
</dbReference>
<dbReference type="GO" id="GO:0042183">
    <property type="term" value="P:formate catabolic process"/>
    <property type="evidence" value="ECO:0007669"/>
    <property type="project" value="UniProtKB-UniRule"/>
</dbReference>
<evidence type="ECO:0000313" key="8">
    <source>
        <dbReference type="EMBL" id="TCC06202.1"/>
    </source>
</evidence>
<dbReference type="Pfam" id="PF00389">
    <property type="entry name" value="2-Hacid_dh"/>
    <property type="match status" value="1"/>
</dbReference>
<accession>A0A4R0HBW2</accession>
<dbReference type="GO" id="GO:0051287">
    <property type="term" value="F:NAD binding"/>
    <property type="evidence" value="ECO:0007669"/>
    <property type="project" value="InterPro"/>
</dbReference>
<dbReference type="Proteomes" id="UP000292346">
    <property type="component" value="Unassembled WGS sequence"/>
</dbReference>
<reference evidence="8 9" key="1">
    <citation type="submission" date="2019-02" db="EMBL/GenBank/DDBJ databases">
        <title>Kribbella capetownensis sp. nov. and Kribbella speibonae sp. nov., isolated from soil.</title>
        <authorList>
            <person name="Curtis S.M."/>
            <person name="Norton I."/>
            <person name="Everest G.J."/>
            <person name="Meyers P.R."/>
        </authorList>
    </citation>
    <scope>NUCLEOTIDE SEQUENCE [LARGE SCALE GENOMIC DNA]</scope>
    <source>
        <strain evidence="8 9">KCTC 29219</strain>
    </source>
</reference>
<feature type="site" description="Important for catalytic activity" evidence="5">
    <location>
        <position position="282"/>
    </location>
</feature>
<dbReference type="EMBL" id="SJJZ01000003">
    <property type="protein sequence ID" value="TCC06202.1"/>
    <property type="molecule type" value="Genomic_DNA"/>
</dbReference>
<dbReference type="RefSeq" id="WP_131343458.1">
    <property type="nucleotide sequence ID" value="NZ_SJJZ01000003.1"/>
</dbReference>
<evidence type="ECO:0000256" key="3">
    <source>
        <dbReference type="ARBA" id="ARBA00023002"/>
    </source>
</evidence>
<keyword evidence="5" id="KW-0963">Cytoplasm</keyword>
<feature type="binding site" evidence="5">
    <location>
        <position position="306"/>
    </location>
    <ligand>
        <name>NAD(+)</name>
        <dbReference type="ChEBI" id="CHEBI:57540"/>
    </ligand>
</feature>
<dbReference type="InterPro" id="IPR006140">
    <property type="entry name" value="D-isomer_DH_NAD-bd"/>
</dbReference>
<dbReference type="GO" id="GO:0008863">
    <property type="term" value="F:formate dehydrogenase (NAD+) activity"/>
    <property type="evidence" value="ECO:0007669"/>
    <property type="project" value="UniProtKB-UniRule"/>
</dbReference>
<dbReference type="PROSITE" id="PS00065">
    <property type="entry name" value="D_2_HYDROXYACID_DH_1"/>
    <property type="match status" value="1"/>
</dbReference>
<dbReference type="OrthoDB" id="117809at2"/>
<feature type="binding site" evidence="5">
    <location>
        <position position="219"/>
    </location>
    <ligand>
        <name>NAD(+)</name>
        <dbReference type="ChEBI" id="CHEBI:57540"/>
    </ligand>
</feature>
<dbReference type="HAMAP" id="MF_03210">
    <property type="entry name" value="Formate_dehydrogenase"/>
    <property type="match status" value="1"/>
</dbReference>
<protein>
    <recommendedName>
        <fullName evidence="2 5">Formate dehydrogenase</fullName>
        <shortName evidence="5">FDH</shortName>
        <ecNumber evidence="2 5">1.17.1.9</ecNumber>
    </recommendedName>
    <alternativeName>
        <fullName evidence="5">NAD-dependent formate dehydrogenase</fullName>
    </alternativeName>
</protein>
<dbReference type="GO" id="GO:0016616">
    <property type="term" value="F:oxidoreductase activity, acting on the CH-OH group of donors, NAD or NADP as acceptor"/>
    <property type="evidence" value="ECO:0007669"/>
    <property type="project" value="InterPro"/>
</dbReference>
<feature type="binding site" evidence="5">
    <location>
        <position position="280"/>
    </location>
    <ligand>
        <name>NAD(+)</name>
        <dbReference type="ChEBI" id="CHEBI:57540"/>
    </ligand>
</feature>
<dbReference type="PANTHER" id="PTHR42938">
    <property type="entry name" value="FORMATE DEHYDROGENASE 1"/>
    <property type="match status" value="1"/>
</dbReference>
<name>A0A4R0HBW2_9ACTN</name>
<sequence length="383" mass="41189">MAKLVCVLYDDPAAGYPTSYARDDIPAIERYPDGQTAPSPKSIDFTPGALLGSVSGELGLRSFLESQGHTLVVISDKEAALDRELPDADVVISQPFWPAYLTAERIAKAPKLKLAITAGIGSDHVDLDAAIDAGMTVAEVTYSNSISVAEHVVMMILGLVRNYLPSHQVVVDGGWNIADCVARSYDLEGMHVGTVAAGRIGTAVLRRLAPFDVQLHYTDRHRLPESVERELNLTFHPSAADMVPHCDVVTINAPLHPETEGLFGDELLGSMKRGTYLINTARAKIADRDAIVRALESGQLAGYAGDVWYPQPAPADHPWRTMPDHGMTPHISGSSLSAQTRYAAGTREILESWLSGTPIRDEYLIVDGGRLAGAGAHAYSTTV</sequence>
<dbReference type="InterPro" id="IPR033689">
    <property type="entry name" value="FDH_NAD-dep"/>
</dbReference>
<evidence type="ECO:0000256" key="1">
    <source>
        <dbReference type="ARBA" id="ARBA00000455"/>
    </source>
</evidence>
<keyword evidence="3 5" id="KW-0560">Oxidoreductase</keyword>
<feature type="binding site" evidence="5">
    <location>
        <position position="120"/>
    </location>
    <ligand>
        <name>substrate</name>
    </ligand>
</feature>
<dbReference type="InterPro" id="IPR029752">
    <property type="entry name" value="D-isomer_DH_CS1"/>
</dbReference>
<proteinExistence type="inferred from homology"/>
<feature type="site" description="Important for catalytic activity" evidence="5">
    <location>
        <position position="330"/>
    </location>
</feature>
<evidence type="ECO:0000256" key="4">
    <source>
        <dbReference type="ARBA" id="ARBA00023027"/>
    </source>
</evidence>
<comment type="catalytic activity">
    <reaction evidence="1 5">
        <text>formate + NAD(+) = CO2 + NADH</text>
        <dbReference type="Rhea" id="RHEA:15985"/>
        <dbReference type="ChEBI" id="CHEBI:15740"/>
        <dbReference type="ChEBI" id="CHEBI:16526"/>
        <dbReference type="ChEBI" id="CHEBI:57540"/>
        <dbReference type="ChEBI" id="CHEBI:57945"/>
        <dbReference type="EC" id="1.17.1.9"/>
    </reaction>
</comment>
<dbReference type="FunFam" id="3.40.50.720:FF:000057">
    <property type="entry name" value="Formate dehydrogenase"/>
    <property type="match status" value="1"/>
</dbReference>
<comment type="subcellular location">
    <subcellularLocation>
        <location evidence="5">Cytoplasm</location>
    </subcellularLocation>
</comment>
<evidence type="ECO:0000259" key="6">
    <source>
        <dbReference type="Pfam" id="PF00389"/>
    </source>
</evidence>
<dbReference type="NCBIfam" id="NF005750">
    <property type="entry name" value="PRK07574.1"/>
    <property type="match status" value="1"/>
</dbReference>
<dbReference type="PROSITE" id="PS00670">
    <property type="entry name" value="D_2_HYDROXYACID_DH_2"/>
    <property type="match status" value="1"/>
</dbReference>
<feature type="domain" description="D-isomer specific 2-hydroxyacid dehydrogenase NAD-binding" evidence="7">
    <location>
        <begin position="153"/>
        <end position="332"/>
    </location>
</feature>
<comment type="similarity">
    <text evidence="5">Belongs to the D-isomer specific 2-hydroxyacid dehydrogenase family. FDH subfamily.</text>
</comment>
<dbReference type="AlphaFoldDB" id="A0A4R0HBW2"/>
<dbReference type="Pfam" id="PF02826">
    <property type="entry name" value="2-Hacid_dh_C"/>
    <property type="match status" value="1"/>
</dbReference>